<organism evidence="1 2">
    <name type="scientific">Acidisarcina polymorpha</name>
    <dbReference type="NCBI Taxonomy" id="2211140"/>
    <lineage>
        <taxon>Bacteria</taxon>
        <taxon>Pseudomonadati</taxon>
        <taxon>Acidobacteriota</taxon>
        <taxon>Terriglobia</taxon>
        <taxon>Terriglobales</taxon>
        <taxon>Acidobacteriaceae</taxon>
        <taxon>Acidisarcina</taxon>
    </lineage>
</organism>
<gene>
    <name evidence="1" type="ORF">ACPOL_3440</name>
</gene>
<dbReference type="Proteomes" id="UP000253606">
    <property type="component" value="Chromosome"/>
</dbReference>
<proteinExistence type="predicted"/>
<evidence type="ECO:0000313" key="2">
    <source>
        <dbReference type="Proteomes" id="UP000253606"/>
    </source>
</evidence>
<dbReference type="EMBL" id="CP030840">
    <property type="protein sequence ID" value="AXC12727.1"/>
    <property type="molecule type" value="Genomic_DNA"/>
</dbReference>
<name>A0A2Z5G1W4_9BACT</name>
<evidence type="ECO:0000313" key="1">
    <source>
        <dbReference type="EMBL" id="AXC12727.1"/>
    </source>
</evidence>
<accession>A0A2Z5G1W4</accession>
<sequence>MTDWQSTLFNIQRRARVAASSVRLVSYGVIFSDIGQGSSQFAFNHWDCHSNHI</sequence>
<dbReference type="KEGG" id="abas:ACPOL_3440"/>
<keyword evidence="2" id="KW-1185">Reference proteome</keyword>
<reference evidence="1 2" key="1">
    <citation type="journal article" date="2018" name="Front. Microbiol.">
        <title>Hydrolytic Capabilities as a Key to Environmental Success: Chitinolytic and Cellulolytic Acidobacteria From Acidic Sub-arctic Soils and Boreal Peatlands.</title>
        <authorList>
            <person name="Belova S.E."/>
            <person name="Ravin N.V."/>
            <person name="Pankratov T.A."/>
            <person name="Rakitin A.L."/>
            <person name="Ivanova A.A."/>
            <person name="Beletsky A.V."/>
            <person name="Mardanov A.V."/>
            <person name="Sinninghe Damste J.S."/>
            <person name="Dedysh S.N."/>
        </authorList>
    </citation>
    <scope>NUCLEOTIDE SEQUENCE [LARGE SCALE GENOMIC DNA]</scope>
    <source>
        <strain evidence="1 2">SBC82</strain>
    </source>
</reference>
<dbReference type="AlphaFoldDB" id="A0A2Z5G1W4"/>
<protein>
    <submittedName>
        <fullName evidence="1">Uncharacterized protein</fullName>
    </submittedName>
</protein>